<comment type="similarity">
    <text evidence="1">Belongs to the carbohydrate kinase PfkB family.</text>
</comment>
<dbReference type="InterPro" id="IPR052700">
    <property type="entry name" value="Carb_kinase_PfkB-like"/>
</dbReference>
<dbReference type="InterPro" id="IPR029056">
    <property type="entry name" value="Ribokinase-like"/>
</dbReference>
<protein>
    <submittedName>
        <fullName evidence="5">2-dehydro-3-deoxygluconate kinase</fullName>
        <ecNumber evidence="5">2.7.1.45</ecNumber>
    </submittedName>
</protein>
<dbReference type="SUPFAM" id="SSF53613">
    <property type="entry name" value="Ribokinase-like"/>
    <property type="match status" value="1"/>
</dbReference>
<dbReference type="PANTHER" id="PTHR43320:SF3">
    <property type="entry name" value="CARBOHYDRATE KINASE PFKB DOMAIN-CONTAINING PROTEIN"/>
    <property type="match status" value="1"/>
</dbReference>
<dbReference type="PANTHER" id="PTHR43320">
    <property type="entry name" value="SUGAR KINASE"/>
    <property type="match status" value="1"/>
</dbReference>
<accession>L7VX48</accession>
<dbReference type="EMBL" id="JX649895">
    <property type="protein sequence ID" value="AGC72199.1"/>
    <property type="molecule type" value="Genomic_DNA"/>
</dbReference>
<dbReference type="EC" id="2.7.1.45" evidence="5"/>
<evidence type="ECO:0000256" key="3">
    <source>
        <dbReference type="ARBA" id="ARBA00022777"/>
    </source>
</evidence>
<name>L7VX48_9BACT</name>
<dbReference type="AlphaFoldDB" id="L7VX48"/>
<keyword evidence="2 5" id="KW-0808">Transferase</keyword>
<proteinExistence type="inferred from homology"/>
<feature type="domain" description="Carbohydrate kinase PfkB" evidence="4">
    <location>
        <begin position="2"/>
        <end position="289"/>
    </location>
</feature>
<evidence type="ECO:0000313" key="5">
    <source>
        <dbReference type="EMBL" id="AGC72199.1"/>
    </source>
</evidence>
<evidence type="ECO:0000256" key="1">
    <source>
        <dbReference type="ARBA" id="ARBA00010688"/>
    </source>
</evidence>
<keyword evidence="3 5" id="KW-0418">Kinase</keyword>
<sequence length="291" mass="30226">MILVAGDVLNVVKIVASKDEPRQSMALADIHQSTGGQAVRTAAWLTHSNTPTRVFAKVGARDGSRHADALRGYGIDPFLAVGRDVATGTIASVTDSTLDAGRAVYGTPIATEDFTSSDIPEDLFEGAQWLHLSGFWFYHPSSRAVARKLIEIAKEVGIGTSVDPGSNVLLRGASAAAFISWTQGVDLVFPNLDETRALVGASGPFIDFEALGSAYPEAAVKLGSMGAAYVGRGAREQVAAARVDAVDRAGVGDAFAAGFLSARLAGEKPEVCLAQGNALAQICLQSQGALP</sequence>
<evidence type="ECO:0000259" key="4">
    <source>
        <dbReference type="Pfam" id="PF00294"/>
    </source>
</evidence>
<dbReference type="GO" id="GO:0008673">
    <property type="term" value="F:2-dehydro-3-deoxygluconokinase activity"/>
    <property type="evidence" value="ECO:0007669"/>
    <property type="project" value="UniProtKB-EC"/>
</dbReference>
<reference evidence="5" key="1">
    <citation type="submission" date="2012-09" db="EMBL/GenBank/DDBJ databases">
        <title>Metagenomic Characterization of a Microbial Community in Wastewater Detects High Levels of Antibiotic Resistance.</title>
        <authorList>
            <person name="Abrams M."/>
            <person name="Caldwell A."/>
            <person name="Vandaei E."/>
            <person name="Lee W."/>
            <person name="Perrott J."/>
            <person name="Khan S.Y."/>
            <person name="Ta J."/>
            <person name="Romero D."/>
            <person name="Nguyen V."/>
            <person name="Pourmand N."/>
            <person name="Ouverney C.C."/>
        </authorList>
    </citation>
    <scope>NUCLEOTIDE SEQUENCE</scope>
</reference>
<dbReference type="InterPro" id="IPR011611">
    <property type="entry name" value="PfkB_dom"/>
</dbReference>
<dbReference type="Gene3D" id="3.40.1190.20">
    <property type="match status" value="1"/>
</dbReference>
<evidence type="ECO:0000256" key="2">
    <source>
        <dbReference type="ARBA" id="ARBA00022679"/>
    </source>
</evidence>
<organism evidence="5">
    <name type="scientific">uncultured bacterium A1Q1_fos_1060</name>
    <dbReference type="NCBI Taxonomy" id="1256540"/>
    <lineage>
        <taxon>Bacteria</taxon>
        <taxon>environmental samples</taxon>
    </lineage>
</organism>
<dbReference type="Pfam" id="PF00294">
    <property type="entry name" value="PfkB"/>
    <property type="match status" value="1"/>
</dbReference>